<gene>
    <name evidence="1" type="ORF">AWC14_14215</name>
</gene>
<proteinExistence type="predicted"/>
<name>A0A1X1XGQ9_9MYCO</name>
<sequence>MKVPEQRLQVIQVQTPADGRFLVQVCKLLYSRIVKDPSHKIKLHLETLRHNLIDGCLTHKNRDSGLRVRIKPEAMNAVQTLQKTTSSKVTIDVNSIVAVLVKTDTFAQCGRIR</sequence>
<reference evidence="1 2" key="1">
    <citation type="submission" date="2016-01" db="EMBL/GenBank/DDBJ databases">
        <title>The new phylogeny of the genus Mycobacterium.</title>
        <authorList>
            <person name="Tarcisio F."/>
            <person name="Conor M."/>
            <person name="Antonella G."/>
            <person name="Elisabetta G."/>
            <person name="Giulia F.S."/>
            <person name="Sara T."/>
            <person name="Anna F."/>
            <person name="Clotilde B."/>
            <person name="Roberto B."/>
            <person name="Veronica D.S."/>
            <person name="Fabio R."/>
            <person name="Monica P."/>
            <person name="Olivier J."/>
            <person name="Enrico T."/>
            <person name="Nicola S."/>
        </authorList>
    </citation>
    <scope>NUCLEOTIDE SEQUENCE [LARGE SCALE GENOMIC DNA]</scope>
    <source>
        <strain evidence="1 2">DSM 45166</strain>
    </source>
</reference>
<dbReference type="AlphaFoldDB" id="A0A1X1XGQ9"/>
<comment type="caution">
    <text evidence="1">The sequence shown here is derived from an EMBL/GenBank/DDBJ whole genome shotgun (WGS) entry which is preliminary data.</text>
</comment>
<dbReference type="EMBL" id="LQPE01000163">
    <property type="protein sequence ID" value="ORV98086.1"/>
    <property type="molecule type" value="Genomic_DNA"/>
</dbReference>
<evidence type="ECO:0000313" key="2">
    <source>
        <dbReference type="Proteomes" id="UP000193487"/>
    </source>
</evidence>
<keyword evidence="2" id="KW-1185">Reference proteome</keyword>
<protein>
    <submittedName>
        <fullName evidence="1">Uncharacterized protein</fullName>
    </submittedName>
</protein>
<accession>A0A1X1XGQ9</accession>
<dbReference type="Proteomes" id="UP000193487">
    <property type="component" value="Unassembled WGS sequence"/>
</dbReference>
<evidence type="ECO:0000313" key="1">
    <source>
        <dbReference type="EMBL" id="ORV98086.1"/>
    </source>
</evidence>
<organism evidence="1 2">
    <name type="scientific">Mycobacterium kyorinense</name>
    <dbReference type="NCBI Taxonomy" id="487514"/>
    <lineage>
        <taxon>Bacteria</taxon>
        <taxon>Bacillati</taxon>
        <taxon>Actinomycetota</taxon>
        <taxon>Actinomycetes</taxon>
        <taxon>Mycobacteriales</taxon>
        <taxon>Mycobacteriaceae</taxon>
        <taxon>Mycobacterium</taxon>
    </lineage>
</organism>